<evidence type="ECO:0000256" key="2">
    <source>
        <dbReference type="ARBA" id="ARBA00022679"/>
    </source>
</evidence>
<dbReference type="GO" id="GO:0003968">
    <property type="term" value="F:RNA-directed RNA polymerase activity"/>
    <property type="evidence" value="ECO:0007669"/>
    <property type="project" value="UniProtKB-KW"/>
</dbReference>
<reference evidence="4" key="1">
    <citation type="journal article" date="2023" name="Front. Cell. Infect. Microbiol.">
        <title>Virome Analysis of an Ectomycorrhizal Fungus Suillus luteus Revealing Potential Evolutionary Implications.</title>
        <authorList>
            <person name="Liu H."/>
            <person name="Zhang Y."/>
            <person name="Liu Y."/>
            <person name="Xiao J."/>
            <person name="Huang Z."/>
            <person name="Li Y."/>
            <person name="Li H."/>
            <person name="Li P."/>
        </authorList>
    </citation>
    <scope>NUCLEOTIDE SEQUENCE</scope>
    <source>
        <strain evidence="4">SlBV3</strain>
    </source>
</reference>
<dbReference type="Pfam" id="PF05919">
    <property type="entry name" value="Mitovir_RNA_pol"/>
    <property type="match status" value="1"/>
</dbReference>
<keyword evidence="1 4" id="KW-0696">RNA-directed RNA polymerase</keyword>
<proteinExistence type="predicted"/>
<evidence type="ECO:0000313" key="4">
    <source>
        <dbReference type="EMBL" id="WLK77428.1"/>
    </source>
</evidence>
<evidence type="ECO:0000256" key="3">
    <source>
        <dbReference type="ARBA" id="ARBA00022695"/>
    </source>
</evidence>
<keyword evidence="2" id="KW-0808">Transferase</keyword>
<dbReference type="InterPro" id="IPR008686">
    <property type="entry name" value="RNA_pol_mitovir"/>
</dbReference>
<sequence>MLFPDMLPVLARKTTSNENRCASSLSNVLSKFESFVAALEKLYGISLARPQFETLKSLSKFCEGLVEKDASHPWQDAVKHLAAQSRFGLSHSLFLFRKVIPKEKPSVEKYCETLSCPQDAPDPHFLKFALKMTRRLFPVGWDRTYNDRALTSSLPTTSCSEQGRKEGGCRGLQAEKRWQRSEFCNYVLNSSVSARKEHSVSRVQAIETSGKWRIIAIPPRVDNALRPLHKAMYSHLSQFPWLLRGDAKPNRFKEFTPVDGEVFVSGDYESATDNLNSALQVAILETLLDRSYTVPQGIVEHAVSTYSSRLIDESGRSYVQRRGQLMGQLTSFPMLCLINYITFRYSVPRDVPVRINGDDIVFRATPEEYASWERNVVKGGLTLSKGKTFLHRRAFTLNSTPFWSCRGGAKLVGFLRSSALFPKGSITEQIVSLNGRFYSAGPGFGRIRKRVVHRLFIEQNQKAIHASRRSLTRGLGLAVDEELIKDTGLWYRELFYLEQVEERPLPVVGTPLPPGWKQVSSSWMSSDMIEEWGRRWSDACVYHAWTANYNPKSVSDDISMDKIRMGCLPYGLGTLISAKVRRMLKMSRSAVWKWVNLRRNPSVFGRVKRNLGSRVWVEVDLLATRTQVEFLASASTVFS</sequence>
<dbReference type="EMBL" id="OQ862555">
    <property type="protein sequence ID" value="WLK77428.1"/>
    <property type="molecule type" value="Genomic_RNA"/>
</dbReference>
<dbReference type="InterPro" id="IPR043502">
    <property type="entry name" value="DNA/RNA_pol_sf"/>
</dbReference>
<protein>
    <submittedName>
        <fullName evidence="4">RNA-dependent RNA polymerase</fullName>
    </submittedName>
</protein>
<organism evidence="4">
    <name type="scientific">Suillus luteus botourmiavirus 3</name>
    <dbReference type="NCBI Taxonomy" id="3067804"/>
    <lineage>
        <taxon>Viruses</taxon>
        <taxon>Riboviria</taxon>
        <taxon>Orthornavirae</taxon>
        <taxon>Lenarviricota</taxon>
        <taxon>Miaviricetes</taxon>
        <taxon>Ourlivirales</taxon>
        <taxon>Botourmiaviridae</taxon>
    </lineage>
</organism>
<evidence type="ECO:0000256" key="1">
    <source>
        <dbReference type="ARBA" id="ARBA00022484"/>
    </source>
</evidence>
<keyword evidence="3" id="KW-0548">Nucleotidyltransferase</keyword>
<dbReference type="SUPFAM" id="SSF56672">
    <property type="entry name" value="DNA/RNA polymerases"/>
    <property type="match status" value="1"/>
</dbReference>
<accession>A0AA49X771</accession>
<name>A0AA49X771_9VIRU</name>